<dbReference type="GO" id="GO:0016491">
    <property type="term" value="F:oxidoreductase activity"/>
    <property type="evidence" value="ECO:0007669"/>
    <property type="project" value="InterPro"/>
</dbReference>
<dbReference type="EMBL" id="LR862137">
    <property type="protein sequence ID" value="CAD1843713.1"/>
    <property type="molecule type" value="Genomic_DNA"/>
</dbReference>
<dbReference type="Gene3D" id="3.20.20.100">
    <property type="entry name" value="NADP-dependent oxidoreductase domain"/>
    <property type="match status" value="1"/>
</dbReference>
<dbReference type="PANTHER" id="PTHR11732">
    <property type="entry name" value="ALDO/KETO REDUCTASE"/>
    <property type="match status" value="1"/>
</dbReference>
<dbReference type="SUPFAM" id="SSF51430">
    <property type="entry name" value="NAD(P)-linked oxidoreductase"/>
    <property type="match status" value="1"/>
</dbReference>
<evidence type="ECO:0000259" key="1">
    <source>
        <dbReference type="Pfam" id="PF00248"/>
    </source>
</evidence>
<organism evidence="2">
    <name type="scientific">Ananas comosus var. bracteatus</name>
    <name type="common">red pineapple</name>
    <dbReference type="NCBI Taxonomy" id="296719"/>
    <lineage>
        <taxon>Eukaryota</taxon>
        <taxon>Viridiplantae</taxon>
        <taxon>Streptophyta</taxon>
        <taxon>Embryophyta</taxon>
        <taxon>Tracheophyta</taxon>
        <taxon>Spermatophyta</taxon>
        <taxon>Magnoliopsida</taxon>
        <taxon>Liliopsida</taxon>
        <taxon>Poales</taxon>
        <taxon>Bromeliaceae</taxon>
        <taxon>Bromelioideae</taxon>
        <taxon>Ananas</taxon>
    </lineage>
</organism>
<dbReference type="Pfam" id="PF00248">
    <property type="entry name" value="Aldo_ket_red"/>
    <property type="match status" value="1"/>
</dbReference>
<accession>A0A6V7QKS3</accession>
<dbReference type="InterPro" id="IPR018170">
    <property type="entry name" value="Aldo/ket_reductase_CS"/>
</dbReference>
<dbReference type="InterPro" id="IPR036812">
    <property type="entry name" value="NAD(P)_OxRdtase_dom_sf"/>
</dbReference>
<dbReference type="InterPro" id="IPR023210">
    <property type="entry name" value="NADP_OxRdtase_dom"/>
</dbReference>
<name>A0A6V7QKS3_ANACO</name>
<dbReference type="InterPro" id="IPR020471">
    <property type="entry name" value="AKR"/>
</dbReference>
<proteinExistence type="predicted"/>
<feature type="domain" description="NADP-dependent oxidoreductase" evidence="1">
    <location>
        <begin position="42"/>
        <end position="342"/>
    </location>
</feature>
<dbReference type="PROSITE" id="PS00062">
    <property type="entry name" value="ALDOKETO_REDUCTASE_2"/>
    <property type="match status" value="1"/>
</dbReference>
<reference evidence="2" key="1">
    <citation type="submission" date="2020-07" db="EMBL/GenBank/DDBJ databases">
        <authorList>
            <person name="Lin J."/>
        </authorList>
    </citation>
    <scope>NUCLEOTIDE SEQUENCE</scope>
</reference>
<dbReference type="PRINTS" id="PR00069">
    <property type="entry name" value="ALDKETRDTASE"/>
</dbReference>
<dbReference type="AlphaFoldDB" id="A0A6V7QKS3"/>
<protein>
    <recommendedName>
        <fullName evidence="1">NADP-dependent oxidoreductase domain-containing protein</fullName>
    </recommendedName>
</protein>
<evidence type="ECO:0000313" key="2">
    <source>
        <dbReference type="EMBL" id="CAD1843713.1"/>
    </source>
</evidence>
<gene>
    <name evidence="2" type="ORF">CB5_LOCUS26924</name>
</gene>
<sequence length="382" mass="42358">MHLLSPQQFFKGIKKKVCRMRPKSDTSKKYFVLNTGAKIPAIGLGTWQSGGDICIEAIATALDVGYRHIDCAHLYGNEVEVGKALAAAFDNGVKREEVFLTSKLYCATNSHKRVENSVRVSLKSLGVSYLDLYLVHWPESSAVEDATDPPWKSGSAYKQFLQRLKPTWKAMEGLLEIGLVRAIGVSNFNVQQISELLRFAKIVPAVNQVELHPFWRQDELVKFCQEKGIHVSAHTPLGVPATSNMLTSGAGLSDSGSEDELGTPRISFRRSRSVHGPMLKLSAVAEIADRHNKTPEQVILRWGLQRGTSVLPCSLNPERIKKNINIFDWSLSDDEWNRMNQIEPQVRLFGNGPVNICESGSFSGGGPLQAVHEIEDDVECYA</sequence>
<dbReference type="PROSITE" id="PS00798">
    <property type="entry name" value="ALDOKETO_REDUCTASE_1"/>
    <property type="match status" value="1"/>
</dbReference>